<evidence type="ECO:0000313" key="4">
    <source>
        <dbReference type="EMBL" id="PDQ34735.1"/>
    </source>
</evidence>
<dbReference type="GO" id="GO:0046872">
    <property type="term" value="F:metal ion binding"/>
    <property type="evidence" value="ECO:0007669"/>
    <property type="project" value="InterPro"/>
</dbReference>
<feature type="domain" description="Peptidase M16 N-terminal" evidence="2">
    <location>
        <begin position="34"/>
        <end position="185"/>
    </location>
</feature>
<dbReference type="EMBL" id="NAEP01000046">
    <property type="protein sequence ID" value="PDQ34735.1"/>
    <property type="molecule type" value="Genomic_DNA"/>
</dbReference>
<evidence type="ECO:0000259" key="2">
    <source>
        <dbReference type="Pfam" id="PF00675"/>
    </source>
</evidence>
<dbReference type="PANTHER" id="PTHR11851">
    <property type="entry name" value="METALLOPROTEASE"/>
    <property type="match status" value="1"/>
</dbReference>
<comment type="caution">
    <text evidence="4">The sequence shown here is derived from an EMBL/GenBank/DDBJ whole genome shotgun (WGS) entry which is preliminary data.</text>
</comment>
<dbReference type="AlphaFoldDB" id="A0A2A6FPD8"/>
<evidence type="ECO:0000256" key="1">
    <source>
        <dbReference type="ARBA" id="ARBA00007261"/>
    </source>
</evidence>
<dbReference type="InterPro" id="IPR011765">
    <property type="entry name" value="Pept_M16_N"/>
</dbReference>
<organism evidence="4 5">
    <name type="scientific">Candidatus Lumbricidiphila eiseniae</name>
    <dbReference type="NCBI Taxonomy" id="1969409"/>
    <lineage>
        <taxon>Bacteria</taxon>
        <taxon>Bacillati</taxon>
        <taxon>Actinomycetota</taxon>
        <taxon>Actinomycetes</taxon>
        <taxon>Micrococcales</taxon>
        <taxon>Microbacteriaceae</taxon>
        <taxon>Candidatus Lumbricidiphila</taxon>
    </lineage>
</organism>
<dbReference type="SUPFAM" id="SSF63411">
    <property type="entry name" value="LuxS/MPP-like metallohydrolase"/>
    <property type="match status" value="2"/>
</dbReference>
<dbReference type="Proteomes" id="UP000219994">
    <property type="component" value="Unassembled WGS sequence"/>
</dbReference>
<dbReference type="InterPro" id="IPR050361">
    <property type="entry name" value="MPP/UQCRC_Complex"/>
</dbReference>
<evidence type="ECO:0000259" key="3">
    <source>
        <dbReference type="Pfam" id="PF05193"/>
    </source>
</evidence>
<dbReference type="PANTHER" id="PTHR11851:SF49">
    <property type="entry name" value="MITOCHONDRIAL-PROCESSING PEPTIDASE SUBUNIT ALPHA"/>
    <property type="match status" value="1"/>
</dbReference>
<evidence type="ECO:0000313" key="5">
    <source>
        <dbReference type="Proteomes" id="UP000219994"/>
    </source>
</evidence>
<dbReference type="Pfam" id="PF00675">
    <property type="entry name" value="Peptidase_M16"/>
    <property type="match status" value="1"/>
</dbReference>
<accession>A0A2A6FPD8</accession>
<proteinExistence type="inferred from homology"/>
<dbReference type="Gene3D" id="3.30.830.10">
    <property type="entry name" value="Metalloenzyme, LuxS/M16 peptidase-like"/>
    <property type="match status" value="2"/>
</dbReference>
<dbReference type="Pfam" id="PF05193">
    <property type="entry name" value="Peptidase_M16_C"/>
    <property type="match status" value="1"/>
</dbReference>
<dbReference type="InterPro" id="IPR007863">
    <property type="entry name" value="Peptidase_M16_C"/>
</dbReference>
<comment type="similarity">
    <text evidence="1">Belongs to the peptidase M16 family.</text>
</comment>
<dbReference type="InterPro" id="IPR011249">
    <property type="entry name" value="Metalloenz_LuxS/M16"/>
</dbReference>
<sequence>MNGSVALPLHQPELSFVAAGGTRVRRTVHPSGFRVLTEQMPGSRSVTVGFWVAVGSRDEEKAGSEHPASLGSTHFLEHLLFKGTTTRSALDIAIAFDEVGGEHNALTAKEHTCYYAKVLDRDLPMAVSVLADMFTSSLIGETEFESERGVILEELAMAADDPSNVASEAFTEKVLAGHPLGRPIGGNPETINAATRSGVWDHYRANYRPQDLVVTAAGAVDHDELVAGLVAALHAARWELDREGVPVARRLPAAVDTAGHSGIGSVGDTDLTGLSAANLVSTGSFSGRVPPGAASPAAAASGSAVDSAASSASPLAVTVIERPLEQVNLILGMPGLIASDERRWTMTVLNSILGAGMSSRLFQKIREKRGLAYSVYSFAPAYSDAGIFGMYAGCAPQNAATVADLMRAELRGIAEHGVTEVEIRRANGQLAGASALALEDSDTRMSRLGRAELGIGEFNDLDETLRRIGLVSGAHIQELAAELSQRSFSLVAVGDIGRDAFHSG</sequence>
<protein>
    <submittedName>
        <fullName evidence="4">Peptidase M16</fullName>
    </submittedName>
</protein>
<feature type="domain" description="Peptidase M16 C-terminal" evidence="3">
    <location>
        <begin position="316"/>
        <end position="427"/>
    </location>
</feature>
<reference evidence="5" key="1">
    <citation type="submission" date="2017-03" db="EMBL/GenBank/DDBJ databases">
        <authorList>
            <person name="Lund M.B."/>
        </authorList>
    </citation>
    <scope>NUCLEOTIDE SEQUENCE [LARGE SCALE GENOMIC DNA]</scope>
</reference>
<name>A0A2A6FPD8_9MICO</name>
<gene>
    <name evidence="4" type="ORF">B5766_09745</name>
</gene>